<dbReference type="PANTHER" id="PTHR13593">
    <property type="match status" value="1"/>
</dbReference>
<dbReference type="OrthoDB" id="428029at2759"/>
<dbReference type="AlphaFoldDB" id="A0A9P1D676"/>
<evidence type="ECO:0000313" key="2">
    <source>
        <dbReference type="EMBL" id="CAI4004519.1"/>
    </source>
</evidence>
<accession>A0A9P1D676</accession>
<keyword evidence="1" id="KW-0732">Signal</keyword>
<dbReference type="Proteomes" id="UP001152797">
    <property type="component" value="Unassembled WGS sequence"/>
</dbReference>
<proteinExistence type="predicted"/>
<evidence type="ECO:0000313" key="4">
    <source>
        <dbReference type="Proteomes" id="UP001152797"/>
    </source>
</evidence>
<dbReference type="EMBL" id="CAMXCT010003446">
    <property type="protein sequence ID" value="CAI4004519.1"/>
    <property type="molecule type" value="Genomic_DNA"/>
</dbReference>
<dbReference type="InterPro" id="IPR051057">
    <property type="entry name" value="PI-PLC_domain"/>
</dbReference>
<dbReference type="InterPro" id="IPR017946">
    <property type="entry name" value="PLC-like_Pdiesterase_TIM-brl"/>
</dbReference>
<dbReference type="EMBL" id="CAMXCT020003446">
    <property type="protein sequence ID" value="CAL1157894.1"/>
    <property type="molecule type" value="Genomic_DNA"/>
</dbReference>
<name>A0A9P1D676_9DINO</name>
<dbReference type="GO" id="GO:0008081">
    <property type="term" value="F:phosphoric diester hydrolase activity"/>
    <property type="evidence" value="ECO:0007669"/>
    <property type="project" value="InterPro"/>
</dbReference>
<dbReference type="SUPFAM" id="SSF51695">
    <property type="entry name" value="PLC-like phosphodiesterases"/>
    <property type="match status" value="1"/>
</dbReference>
<evidence type="ECO:0000256" key="1">
    <source>
        <dbReference type="SAM" id="SignalP"/>
    </source>
</evidence>
<dbReference type="PANTHER" id="PTHR13593:SF113">
    <property type="entry name" value="SI:DKEY-266F7.9"/>
    <property type="match status" value="1"/>
</dbReference>
<reference evidence="3" key="2">
    <citation type="submission" date="2024-04" db="EMBL/GenBank/DDBJ databases">
        <authorList>
            <person name="Chen Y."/>
            <person name="Shah S."/>
            <person name="Dougan E. K."/>
            <person name="Thang M."/>
            <person name="Chan C."/>
        </authorList>
    </citation>
    <scope>NUCLEOTIDE SEQUENCE [LARGE SCALE GENOMIC DNA]</scope>
</reference>
<protein>
    <submittedName>
        <fullName evidence="2">Uncharacterized protein</fullName>
    </submittedName>
</protein>
<reference evidence="2" key="1">
    <citation type="submission" date="2022-10" db="EMBL/GenBank/DDBJ databases">
        <authorList>
            <person name="Chen Y."/>
            <person name="Dougan E. K."/>
            <person name="Chan C."/>
            <person name="Rhodes N."/>
            <person name="Thang M."/>
        </authorList>
    </citation>
    <scope>NUCLEOTIDE SEQUENCE</scope>
</reference>
<comment type="caution">
    <text evidence="2">The sequence shown here is derived from an EMBL/GenBank/DDBJ whole genome shotgun (WGS) entry which is preliminary data.</text>
</comment>
<gene>
    <name evidence="2" type="ORF">C1SCF055_LOCUS30301</name>
</gene>
<keyword evidence="4" id="KW-1185">Reference proteome</keyword>
<feature type="signal peptide" evidence="1">
    <location>
        <begin position="1"/>
        <end position="21"/>
    </location>
</feature>
<dbReference type="EMBL" id="CAMXCT030003446">
    <property type="protein sequence ID" value="CAL4791831.1"/>
    <property type="molecule type" value="Genomic_DNA"/>
</dbReference>
<dbReference type="GO" id="GO:0006629">
    <property type="term" value="P:lipid metabolic process"/>
    <property type="evidence" value="ECO:0007669"/>
    <property type="project" value="InterPro"/>
</dbReference>
<evidence type="ECO:0000313" key="3">
    <source>
        <dbReference type="EMBL" id="CAL1157894.1"/>
    </source>
</evidence>
<feature type="chain" id="PRO_5043271047" evidence="1">
    <location>
        <begin position="22"/>
        <end position="404"/>
    </location>
</feature>
<sequence length="404" mass="44967">MPFAMWVTLAIVVCAARGTPADWMERNFQQLQHKTLLQLPLPGSHNSGNYQGGLHADLLCQSDYRYDEYLASESSRMLQTSGRSVFSRSEFDQRMIPWNVNHFHPIRAQLREDGVRFLHLKLCNFGAPGAPTMDLATVRFQHRGYTTRETVASTIQDLREFLHEYSKEIVILGFNNLHNSDSKSFDKADIAALSVALEMAIGAENLISHQQLLTQSLGDLVAAGRRLAVFVKGAEPGSHVIPSQPVLDENWSPVMASGDLAQSARWLLEDLSSSKRSKRTGRFYVMQANPNNAESKIYESMNSNQLPASNLDFLRGFLQDLQGLVLAATHADPDIQINVIDTDFLSISQPYATAMQLMALPNASPVNSDLSSSWWLRLTALCGLCGCLLLMGCQRHCQQRLATL</sequence>
<organism evidence="2">
    <name type="scientific">Cladocopium goreaui</name>
    <dbReference type="NCBI Taxonomy" id="2562237"/>
    <lineage>
        <taxon>Eukaryota</taxon>
        <taxon>Sar</taxon>
        <taxon>Alveolata</taxon>
        <taxon>Dinophyceae</taxon>
        <taxon>Suessiales</taxon>
        <taxon>Symbiodiniaceae</taxon>
        <taxon>Cladocopium</taxon>
    </lineage>
</organism>
<dbReference type="Gene3D" id="3.20.20.190">
    <property type="entry name" value="Phosphatidylinositol (PI) phosphodiesterase"/>
    <property type="match status" value="1"/>
</dbReference>